<keyword evidence="2" id="KW-1185">Reference proteome</keyword>
<evidence type="ECO:0000313" key="2">
    <source>
        <dbReference type="Proteomes" id="UP000799755"/>
    </source>
</evidence>
<comment type="caution">
    <text evidence="1">The sequence shown here is derived from an EMBL/GenBank/DDBJ whole genome shotgun (WGS) entry which is preliminary data.</text>
</comment>
<protein>
    <submittedName>
        <fullName evidence="1">Uncharacterized protein</fullName>
    </submittedName>
</protein>
<dbReference type="EMBL" id="MU003561">
    <property type="protein sequence ID" value="KAF2462854.1"/>
    <property type="molecule type" value="Genomic_DNA"/>
</dbReference>
<evidence type="ECO:0000313" key="1">
    <source>
        <dbReference type="EMBL" id="KAF2462854.1"/>
    </source>
</evidence>
<accession>A0ACB6Q7A9</accession>
<reference evidence="1" key="1">
    <citation type="journal article" date="2020" name="Stud. Mycol.">
        <title>101 Dothideomycetes genomes: a test case for predicting lifestyles and emergence of pathogens.</title>
        <authorList>
            <person name="Haridas S."/>
            <person name="Albert R."/>
            <person name="Binder M."/>
            <person name="Bloem J."/>
            <person name="Labutti K."/>
            <person name="Salamov A."/>
            <person name="Andreopoulos B."/>
            <person name="Baker S."/>
            <person name="Barry K."/>
            <person name="Bills G."/>
            <person name="Bluhm B."/>
            <person name="Cannon C."/>
            <person name="Castanera R."/>
            <person name="Culley D."/>
            <person name="Daum C."/>
            <person name="Ezra D."/>
            <person name="Gonzalez J."/>
            <person name="Henrissat B."/>
            <person name="Kuo A."/>
            <person name="Liang C."/>
            <person name="Lipzen A."/>
            <person name="Lutzoni F."/>
            <person name="Magnuson J."/>
            <person name="Mondo S."/>
            <person name="Nolan M."/>
            <person name="Ohm R."/>
            <person name="Pangilinan J."/>
            <person name="Park H.-J."/>
            <person name="Ramirez L."/>
            <person name="Alfaro M."/>
            <person name="Sun H."/>
            <person name="Tritt A."/>
            <person name="Yoshinaga Y."/>
            <person name="Zwiers L.-H."/>
            <person name="Turgeon B."/>
            <person name="Goodwin S."/>
            <person name="Spatafora J."/>
            <person name="Crous P."/>
            <person name="Grigoriev I."/>
        </authorList>
    </citation>
    <scope>NUCLEOTIDE SEQUENCE</scope>
    <source>
        <strain evidence="1">ATCC 200398</strain>
    </source>
</reference>
<gene>
    <name evidence="1" type="ORF">BDR25DRAFT_386095</name>
</gene>
<name>A0ACB6Q7A9_9PLEO</name>
<organism evidence="1 2">
    <name type="scientific">Lindgomyces ingoldianus</name>
    <dbReference type="NCBI Taxonomy" id="673940"/>
    <lineage>
        <taxon>Eukaryota</taxon>
        <taxon>Fungi</taxon>
        <taxon>Dikarya</taxon>
        <taxon>Ascomycota</taxon>
        <taxon>Pezizomycotina</taxon>
        <taxon>Dothideomycetes</taxon>
        <taxon>Pleosporomycetidae</taxon>
        <taxon>Pleosporales</taxon>
        <taxon>Lindgomycetaceae</taxon>
        <taxon>Lindgomyces</taxon>
    </lineage>
</organism>
<dbReference type="Proteomes" id="UP000799755">
    <property type="component" value="Unassembled WGS sequence"/>
</dbReference>
<sequence>MGRQTIRSSHANDPRRQPTIKTLIPYAELIRLHRLGGNLNIFFPCFYGYIITVLTTHPLPSPPKVFGFRLPLMVASAFLLRSMGCAWNDIMDASADRQVERTRSRPMARRAISVPMACFFTAGLFVLWISTLIPLIPDHGHLVVYTLPQILMVLIYPLGKRVSYYAQFWLGITLGWGVFLGAEMAGFDVVTHITKAFGALLEGKYVPIRRLSPLNEPRVHSLGACYAGYVVWSVIYDTIYAFQDVRDDRKAGLKSMAVLLGAKAKPLLAVLSAFQVLIFAYVAVLIRAEQLPDAFHNVLEPRDILKNMWSYFLYAVLGNFVALASIIAKVDLEDPKSCNWWFQHANIWVGVSIGAGLVAQYIFMAL</sequence>
<proteinExistence type="predicted"/>